<accession>A0A5J4UHU1</accession>
<evidence type="ECO:0000313" key="1">
    <source>
        <dbReference type="EMBL" id="KAA6369997.1"/>
    </source>
</evidence>
<reference evidence="1 2" key="1">
    <citation type="submission" date="2019-03" db="EMBL/GenBank/DDBJ databases">
        <title>Single cell metagenomics reveals metabolic interactions within the superorganism composed of flagellate Streblomastix strix and complex community of Bacteroidetes bacteria on its surface.</title>
        <authorList>
            <person name="Treitli S.C."/>
            <person name="Kolisko M."/>
            <person name="Husnik F."/>
            <person name="Keeling P."/>
            <person name="Hampl V."/>
        </authorList>
    </citation>
    <scope>NUCLEOTIDE SEQUENCE [LARGE SCALE GENOMIC DNA]</scope>
    <source>
        <strain evidence="1">ST1C</strain>
    </source>
</reference>
<dbReference type="AlphaFoldDB" id="A0A5J4UHU1"/>
<sequence length="145" mass="16235">MSTLNEQFLTIQLQANNLDNTFEATDEYEDSLATPRGTATRRYNPNTDITSFFVSLQGERNSNSSLTFDGLDIQNQNTLVELKRMPIYQGAVDTYYGIVTNGKYPPPPVLCTVHDTFWLFSSNNGVSCNYDATHSFDEVIGQITA</sequence>
<organism evidence="1 2">
    <name type="scientific">Streblomastix strix</name>
    <dbReference type="NCBI Taxonomy" id="222440"/>
    <lineage>
        <taxon>Eukaryota</taxon>
        <taxon>Metamonada</taxon>
        <taxon>Preaxostyla</taxon>
        <taxon>Oxymonadida</taxon>
        <taxon>Streblomastigidae</taxon>
        <taxon>Streblomastix</taxon>
    </lineage>
</organism>
<dbReference type="EMBL" id="SNRW01015822">
    <property type="protein sequence ID" value="KAA6369997.1"/>
    <property type="molecule type" value="Genomic_DNA"/>
</dbReference>
<proteinExistence type="predicted"/>
<comment type="caution">
    <text evidence="1">The sequence shown here is derived from an EMBL/GenBank/DDBJ whole genome shotgun (WGS) entry which is preliminary data.</text>
</comment>
<evidence type="ECO:0000313" key="2">
    <source>
        <dbReference type="Proteomes" id="UP000324800"/>
    </source>
</evidence>
<dbReference type="OrthoDB" id="10500762at2759"/>
<gene>
    <name evidence="1" type="ORF">EZS28_034476</name>
</gene>
<name>A0A5J4UHU1_9EUKA</name>
<protein>
    <submittedName>
        <fullName evidence="1">Uncharacterized protein</fullName>
    </submittedName>
</protein>
<dbReference type="Proteomes" id="UP000324800">
    <property type="component" value="Unassembled WGS sequence"/>
</dbReference>